<evidence type="ECO:0000256" key="1">
    <source>
        <dbReference type="SAM" id="MobiDB-lite"/>
    </source>
</evidence>
<organism evidence="2 3">
    <name type="scientific">Portunus trituberculatus</name>
    <name type="common">Swimming crab</name>
    <name type="synonym">Neptunus trituberculatus</name>
    <dbReference type="NCBI Taxonomy" id="210409"/>
    <lineage>
        <taxon>Eukaryota</taxon>
        <taxon>Metazoa</taxon>
        <taxon>Ecdysozoa</taxon>
        <taxon>Arthropoda</taxon>
        <taxon>Crustacea</taxon>
        <taxon>Multicrustacea</taxon>
        <taxon>Malacostraca</taxon>
        <taxon>Eumalacostraca</taxon>
        <taxon>Eucarida</taxon>
        <taxon>Decapoda</taxon>
        <taxon>Pleocyemata</taxon>
        <taxon>Brachyura</taxon>
        <taxon>Eubrachyura</taxon>
        <taxon>Portunoidea</taxon>
        <taxon>Portunidae</taxon>
        <taxon>Portuninae</taxon>
        <taxon>Portunus</taxon>
    </lineage>
</organism>
<dbReference type="Proteomes" id="UP000324222">
    <property type="component" value="Unassembled WGS sequence"/>
</dbReference>
<feature type="region of interest" description="Disordered" evidence="1">
    <location>
        <begin position="49"/>
        <end position="75"/>
    </location>
</feature>
<accession>A0A5B7GDV9</accession>
<reference evidence="2 3" key="1">
    <citation type="submission" date="2019-05" db="EMBL/GenBank/DDBJ databases">
        <title>Another draft genome of Portunus trituberculatus and its Hox gene families provides insights of decapod evolution.</title>
        <authorList>
            <person name="Jeong J.-H."/>
            <person name="Song I."/>
            <person name="Kim S."/>
            <person name="Choi T."/>
            <person name="Kim D."/>
            <person name="Ryu S."/>
            <person name="Kim W."/>
        </authorList>
    </citation>
    <scope>NUCLEOTIDE SEQUENCE [LARGE SCALE GENOMIC DNA]</scope>
    <source>
        <tissue evidence="2">Muscle</tissue>
    </source>
</reference>
<evidence type="ECO:0000313" key="3">
    <source>
        <dbReference type="Proteomes" id="UP000324222"/>
    </source>
</evidence>
<protein>
    <submittedName>
        <fullName evidence="2">Uncharacterized protein</fullName>
    </submittedName>
</protein>
<dbReference type="AlphaFoldDB" id="A0A5B7GDV9"/>
<sequence length="75" mass="7946">MLSVLIKDTFGSFYAKYENFITGSPCAVAYVFRIIDSFALGRTLIGESASSPETQASDRPRVAAGGGCEEPIHGA</sequence>
<name>A0A5B7GDV9_PORTR</name>
<proteinExistence type="predicted"/>
<keyword evidence="3" id="KW-1185">Reference proteome</keyword>
<evidence type="ECO:0000313" key="2">
    <source>
        <dbReference type="EMBL" id="MPC55497.1"/>
    </source>
</evidence>
<gene>
    <name evidence="2" type="ORF">E2C01_049435</name>
</gene>
<dbReference type="EMBL" id="VSRR010013230">
    <property type="protein sequence ID" value="MPC55497.1"/>
    <property type="molecule type" value="Genomic_DNA"/>
</dbReference>
<comment type="caution">
    <text evidence="2">The sequence shown here is derived from an EMBL/GenBank/DDBJ whole genome shotgun (WGS) entry which is preliminary data.</text>
</comment>